<dbReference type="EC" id="2.7.7.6" evidence="2"/>
<reference evidence="8 9" key="1">
    <citation type="submission" date="2023-12" db="EMBL/GenBank/DDBJ databases">
        <title>A high-quality genome assembly for Dillenia turbinata (Dilleniales).</title>
        <authorList>
            <person name="Chanderbali A."/>
        </authorList>
    </citation>
    <scope>NUCLEOTIDE SEQUENCE [LARGE SCALE GENOMIC DNA]</scope>
    <source>
        <strain evidence="8">LSX21</strain>
        <tissue evidence="8">Leaf</tissue>
    </source>
</reference>
<dbReference type="EMBL" id="JBAMMX010000021">
    <property type="protein sequence ID" value="KAK6919565.1"/>
    <property type="molecule type" value="Genomic_DNA"/>
</dbReference>
<protein>
    <recommendedName>
        <fullName evidence="2">DNA-directed RNA polymerase</fullName>
        <ecNumber evidence="2">2.7.7.6</ecNumber>
    </recommendedName>
</protein>
<comment type="caution">
    <text evidence="8">The sequence shown here is derived from an EMBL/GenBank/DDBJ whole genome shotgun (WGS) entry which is preliminary data.</text>
</comment>
<organism evidence="8 9">
    <name type="scientific">Dillenia turbinata</name>
    <dbReference type="NCBI Taxonomy" id="194707"/>
    <lineage>
        <taxon>Eukaryota</taxon>
        <taxon>Viridiplantae</taxon>
        <taxon>Streptophyta</taxon>
        <taxon>Embryophyta</taxon>
        <taxon>Tracheophyta</taxon>
        <taxon>Spermatophyta</taxon>
        <taxon>Magnoliopsida</taxon>
        <taxon>eudicotyledons</taxon>
        <taxon>Gunneridae</taxon>
        <taxon>Pentapetalae</taxon>
        <taxon>Dilleniales</taxon>
        <taxon>Dilleniaceae</taxon>
        <taxon>Dillenia</taxon>
    </lineage>
</organism>
<evidence type="ECO:0000313" key="9">
    <source>
        <dbReference type="Proteomes" id="UP001370490"/>
    </source>
</evidence>
<dbReference type="GO" id="GO:0000428">
    <property type="term" value="C:DNA-directed RNA polymerase complex"/>
    <property type="evidence" value="ECO:0007669"/>
    <property type="project" value="UniProtKB-KW"/>
</dbReference>
<keyword evidence="3 8" id="KW-0240">DNA-directed RNA polymerase</keyword>
<evidence type="ECO:0000259" key="7">
    <source>
        <dbReference type="Pfam" id="PF00562"/>
    </source>
</evidence>
<dbReference type="Gene3D" id="2.40.270.10">
    <property type="entry name" value="DNA-directed RNA polymerase, subunit 2, domain 6"/>
    <property type="match status" value="1"/>
</dbReference>
<keyword evidence="5" id="KW-0548">Nucleotidyltransferase</keyword>
<dbReference type="InterPro" id="IPR015712">
    <property type="entry name" value="DNA-dir_RNA_pol_su2"/>
</dbReference>
<keyword evidence="9" id="KW-1185">Reference proteome</keyword>
<dbReference type="GO" id="GO:0006351">
    <property type="term" value="P:DNA-templated transcription"/>
    <property type="evidence" value="ECO:0007669"/>
    <property type="project" value="InterPro"/>
</dbReference>
<keyword evidence="6" id="KW-0804">Transcription</keyword>
<evidence type="ECO:0000256" key="4">
    <source>
        <dbReference type="ARBA" id="ARBA00022679"/>
    </source>
</evidence>
<evidence type="ECO:0000256" key="5">
    <source>
        <dbReference type="ARBA" id="ARBA00022695"/>
    </source>
</evidence>
<dbReference type="InterPro" id="IPR037033">
    <property type="entry name" value="DNA-dir_RNAP_su2_hyb_sf"/>
</dbReference>
<evidence type="ECO:0000256" key="6">
    <source>
        <dbReference type="ARBA" id="ARBA00023163"/>
    </source>
</evidence>
<dbReference type="PANTHER" id="PTHR20856">
    <property type="entry name" value="DNA-DIRECTED RNA POLYMERASE I SUBUNIT 2"/>
    <property type="match status" value="1"/>
</dbReference>
<dbReference type="GO" id="GO:0003677">
    <property type="term" value="F:DNA binding"/>
    <property type="evidence" value="ECO:0007669"/>
    <property type="project" value="InterPro"/>
</dbReference>
<dbReference type="GO" id="GO:0003899">
    <property type="term" value="F:DNA-directed RNA polymerase activity"/>
    <property type="evidence" value="ECO:0007669"/>
    <property type="project" value="UniProtKB-EC"/>
</dbReference>
<evidence type="ECO:0000256" key="1">
    <source>
        <dbReference type="ARBA" id="ARBA00006835"/>
    </source>
</evidence>
<accession>A0AAN8UQ21</accession>
<evidence type="ECO:0000256" key="3">
    <source>
        <dbReference type="ARBA" id="ARBA00022478"/>
    </source>
</evidence>
<dbReference type="InterPro" id="IPR007120">
    <property type="entry name" value="DNA-dir_RNAP_su2_dom"/>
</dbReference>
<dbReference type="SUPFAM" id="SSF64484">
    <property type="entry name" value="beta and beta-prime subunits of DNA dependent RNA-polymerase"/>
    <property type="match status" value="1"/>
</dbReference>
<proteinExistence type="inferred from homology"/>
<dbReference type="Pfam" id="PF00562">
    <property type="entry name" value="RNA_pol_Rpb2_6"/>
    <property type="match status" value="1"/>
</dbReference>
<dbReference type="GO" id="GO:0032549">
    <property type="term" value="F:ribonucleoside binding"/>
    <property type="evidence" value="ECO:0007669"/>
    <property type="project" value="InterPro"/>
</dbReference>
<gene>
    <name evidence="8" type="ORF">RJ641_015469</name>
</gene>
<evidence type="ECO:0000256" key="2">
    <source>
        <dbReference type="ARBA" id="ARBA00012418"/>
    </source>
</evidence>
<feature type="domain" description="DNA-directed RNA polymerase subunit 2 hybrid-binding" evidence="7">
    <location>
        <begin position="67"/>
        <end position="150"/>
    </location>
</feature>
<name>A0AAN8UQ21_9MAGN</name>
<keyword evidence="4" id="KW-0808">Transferase</keyword>
<dbReference type="AlphaFoldDB" id="A0AAN8UQ21"/>
<sequence>MGTLVKEDFGRPNREKTMGRRLGSFDKLDDDGLAPPQSLCIFKGTRVSGEDVIIGKTSPIAQDDAQGDDMPWTVEGITTDFIVNPHAVPSQMTIGQFIECIMGKVAAHTGKEGDATPFTDVTVDNISKALHKCGYQMRGFETMYNGHTGQ</sequence>
<evidence type="ECO:0000313" key="8">
    <source>
        <dbReference type="EMBL" id="KAK6919565.1"/>
    </source>
</evidence>
<dbReference type="Proteomes" id="UP001370490">
    <property type="component" value="Unassembled WGS sequence"/>
</dbReference>
<comment type="similarity">
    <text evidence="1">Belongs to the RNA polymerase beta chain family.</text>
</comment>